<organism evidence="10 11">
    <name type="scientific">Tenebrio molitor</name>
    <name type="common">Yellow mealworm beetle</name>
    <dbReference type="NCBI Taxonomy" id="7067"/>
    <lineage>
        <taxon>Eukaryota</taxon>
        <taxon>Metazoa</taxon>
        <taxon>Ecdysozoa</taxon>
        <taxon>Arthropoda</taxon>
        <taxon>Hexapoda</taxon>
        <taxon>Insecta</taxon>
        <taxon>Pterygota</taxon>
        <taxon>Neoptera</taxon>
        <taxon>Endopterygota</taxon>
        <taxon>Coleoptera</taxon>
        <taxon>Polyphaga</taxon>
        <taxon>Cucujiformia</taxon>
        <taxon>Tenebrionidae</taxon>
        <taxon>Tenebrio</taxon>
    </lineage>
</organism>
<proteinExistence type="inferred from homology"/>
<evidence type="ECO:0000256" key="5">
    <source>
        <dbReference type="PROSITE-ProRule" id="PRU00207"/>
    </source>
</evidence>
<keyword evidence="3 5" id="KW-0863">Zinc-finger</keyword>
<dbReference type="GO" id="GO:0005634">
    <property type="term" value="C:nucleus"/>
    <property type="evidence" value="ECO:0007669"/>
    <property type="project" value="TreeGrafter"/>
</dbReference>
<dbReference type="PANTHER" id="PTHR23059:SF4">
    <property type="entry name" value="ZINC FINGER TRAF-TYPE-CONTAINING PROTEIN 1"/>
    <property type="match status" value="1"/>
</dbReference>
<feature type="region of interest" description="Disordered" evidence="6">
    <location>
        <begin position="560"/>
        <end position="587"/>
    </location>
</feature>
<evidence type="ECO:0000256" key="1">
    <source>
        <dbReference type="ARBA" id="ARBA00006535"/>
    </source>
</evidence>
<evidence type="ECO:0000313" key="10">
    <source>
        <dbReference type="EMBL" id="KAH0811935.1"/>
    </source>
</evidence>
<feature type="region of interest" description="Disordered" evidence="6">
    <location>
        <begin position="518"/>
        <end position="537"/>
    </location>
</feature>
<feature type="domain" description="TRAF-type" evidence="7">
    <location>
        <begin position="145"/>
        <end position="183"/>
    </location>
</feature>
<dbReference type="Pfam" id="PF10607">
    <property type="entry name" value="CTLH"/>
    <property type="match status" value="2"/>
</dbReference>
<dbReference type="EMBL" id="JABDTM020026444">
    <property type="protein sequence ID" value="KAH0811935.1"/>
    <property type="molecule type" value="Genomic_DNA"/>
</dbReference>
<reference evidence="10" key="2">
    <citation type="submission" date="2021-08" db="EMBL/GenBank/DDBJ databases">
        <authorList>
            <person name="Eriksson T."/>
        </authorList>
    </citation>
    <scope>NUCLEOTIDE SEQUENCE</scope>
    <source>
        <strain evidence="10">Stoneville</strain>
        <tissue evidence="10">Whole head</tissue>
    </source>
</reference>
<feature type="domain" description="B30.2/SPRY" evidence="8">
    <location>
        <begin position="1088"/>
        <end position="1281"/>
    </location>
</feature>
<dbReference type="PROSITE" id="PS50896">
    <property type="entry name" value="LISH"/>
    <property type="match status" value="1"/>
</dbReference>
<dbReference type="SUPFAM" id="SSF57850">
    <property type="entry name" value="RING/U-box"/>
    <property type="match status" value="1"/>
</dbReference>
<dbReference type="Gene3D" id="2.60.120.920">
    <property type="match status" value="2"/>
</dbReference>
<keyword evidence="2 5" id="KW-0479">Metal-binding</keyword>
<evidence type="ECO:0008006" key="12">
    <source>
        <dbReference type="Google" id="ProtNLM"/>
    </source>
</evidence>
<comment type="caution">
    <text evidence="10">The sequence shown here is derived from an EMBL/GenBank/DDBJ whole genome shotgun (WGS) entry which is preliminary data.</text>
</comment>
<dbReference type="PROSITE" id="PS50145">
    <property type="entry name" value="ZF_TRAF"/>
    <property type="match status" value="1"/>
</dbReference>
<feature type="region of interest" description="Disordered" evidence="6">
    <location>
        <begin position="1873"/>
        <end position="1893"/>
    </location>
</feature>
<protein>
    <recommendedName>
        <fullName evidence="12">Ran-binding protein 9</fullName>
    </recommendedName>
</protein>
<feature type="region of interest" description="Disordered" evidence="6">
    <location>
        <begin position="1414"/>
        <end position="1511"/>
    </location>
</feature>
<feature type="compositionally biased region" description="Acidic residues" evidence="6">
    <location>
        <begin position="1473"/>
        <end position="1482"/>
    </location>
</feature>
<dbReference type="SMART" id="SM00667">
    <property type="entry name" value="LisH"/>
    <property type="match status" value="1"/>
</dbReference>
<dbReference type="Gene3D" id="3.30.40.10">
    <property type="entry name" value="Zinc/RING finger domain, C3HC4 (zinc finger)"/>
    <property type="match status" value="2"/>
</dbReference>
<dbReference type="SMART" id="SM00668">
    <property type="entry name" value="CTLH"/>
    <property type="match status" value="1"/>
</dbReference>
<dbReference type="InterPro" id="IPR001870">
    <property type="entry name" value="B30.2/SPRY"/>
</dbReference>
<dbReference type="InterPro" id="IPR043136">
    <property type="entry name" value="B30.2/SPRY_sf"/>
</dbReference>
<name>A0A8J6HC40_TENMO</name>
<dbReference type="InterPro" id="IPR035782">
    <property type="entry name" value="SPRY_RanBP9/10"/>
</dbReference>
<gene>
    <name evidence="10" type="ORF">GEV33_010856</name>
</gene>
<dbReference type="InterPro" id="IPR001293">
    <property type="entry name" value="Znf_TRAF"/>
</dbReference>
<reference evidence="10" key="1">
    <citation type="journal article" date="2020" name="J Insects Food Feed">
        <title>The yellow mealworm (Tenebrio molitor) genome: a resource for the emerging insects as food and feed industry.</title>
        <authorList>
            <person name="Eriksson T."/>
            <person name="Andere A."/>
            <person name="Kelstrup H."/>
            <person name="Emery V."/>
            <person name="Picard C."/>
        </authorList>
    </citation>
    <scope>NUCLEOTIDE SEQUENCE</scope>
    <source>
        <strain evidence="10">Stoneville</strain>
        <tissue evidence="10">Whole head</tissue>
    </source>
</reference>
<feature type="compositionally biased region" description="Polar residues" evidence="6">
    <location>
        <begin position="1494"/>
        <end position="1511"/>
    </location>
</feature>
<dbReference type="PROSITE" id="PS50897">
    <property type="entry name" value="CTLH"/>
    <property type="match status" value="1"/>
</dbReference>
<dbReference type="FunFam" id="2.60.120.920:FF:000011">
    <property type="entry name" value="RAN binding protein 10"/>
    <property type="match status" value="1"/>
</dbReference>
<evidence type="ECO:0000256" key="4">
    <source>
        <dbReference type="ARBA" id="ARBA00022833"/>
    </source>
</evidence>
<dbReference type="Pfam" id="PF08513">
    <property type="entry name" value="LisH"/>
    <property type="match status" value="1"/>
</dbReference>
<dbReference type="GO" id="GO:0008270">
    <property type="term" value="F:zinc ion binding"/>
    <property type="evidence" value="ECO:0007669"/>
    <property type="project" value="UniProtKB-KW"/>
</dbReference>
<feature type="domain" description="CTLH" evidence="9">
    <location>
        <begin position="1350"/>
        <end position="1407"/>
    </location>
</feature>
<dbReference type="PANTHER" id="PTHR23059">
    <property type="entry name" value="CYSTEINE AND HISTIDINE-RICH PROTEIN 1"/>
    <property type="match status" value="1"/>
</dbReference>
<dbReference type="InterPro" id="IPR003877">
    <property type="entry name" value="SPRY_dom"/>
</dbReference>
<feature type="compositionally biased region" description="Pro residues" evidence="6">
    <location>
        <begin position="1879"/>
        <end position="1891"/>
    </location>
</feature>
<feature type="compositionally biased region" description="Polar residues" evidence="6">
    <location>
        <begin position="1"/>
        <end position="16"/>
    </location>
</feature>
<keyword evidence="11" id="KW-1185">Reference proteome</keyword>
<dbReference type="PROSITE" id="PS50188">
    <property type="entry name" value="B302_SPRY"/>
    <property type="match status" value="1"/>
</dbReference>
<dbReference type="InterPro" id="IPR006594">
    <property type="entry name" value="LisH"/>
</dbReference>
<evidence type="ECO:0000313" key="11">
    <source>
        <dbReference type="Proteomes" id="UP000719412"/>
    </source>
</evidence>
<dbReference type="Proteomes" id="UP000719412">
    <property type="component" value="Unassembled WGS sequence"/>
</dbReference>
<feature type="zinc finger region" description="TRAF-type" evidence="5">
    <location>
        <begin position="145"/>
        <end position="183"/>
    </location>
</feature>
<evidence type="ECO:0000256" key="3">
    <source>
        <dbReference type="ARBA" id="ARBA00022771"/>
    </source>
</evidence>
<evidence type="ECO:0000259" key="7">
    <source>
        <dbReference type="PROSITE" id="PS50145"/>
    </source>
</evidence>
<dbReference type="InterPro" id="IPR039338">
    <property type="entry name" value="ZFTRAF1"/>
</dbReference>
<dbReference type="CDD" id="cd12909">
    <property type="entry name" value="SPRY_RanBP9_10"/>
    <property type="match status" value="1"/>
</dbReference>
<dbReference type="SUPFAM" id="SSF49899">
    <property type="entry name" value="Concanavalin A-like lectins/glucanases"/>
    <property type="match status" value="1"/>
</dbReference>
<dbReference type="CDD" id="cd16505">
    <property type="entry name" value="RING-HC_CYHR1"/>
    <property type="match status" value="1"/>
</dbReference>
<evidence type="ECO:0000256" key="2">
    <source>
        <dbReference type="ARBA" id="ARBA00022723"/>
    </source>
</evidence>
<accession>A0A8J6HC40</accession>
<feature type="compositionally biased region" description="Polar residues" evidence="6">
    <location>
        <begin position="1428"/>
        <end position="1465"/>
    </location>
</feature>
<feature type="region of interest" description="Disordered" evidence="6">
    <location>
        <begin position="1"/>
        <end position="26"/>
    </location>
</feature>
<sequence length="1923" mass="211938">MSEGEATTSNNPSANAMETAEKASDEFIEPETKRRKITKIDEKKYKLEERLGGILCCAVCLDLPRAAVYQTAAIFKRAREGGCPGAPSRLGACSNGHLLCAGCFTHVLADARLRDETSTCPTCRVEISKMLATRNLAVENAVSELPSECRFCNLQFPRNSLEKHEDEECEERIAGCKYHRIGCPWRGPMHEKAHHEQECGHPEKSGAEVMEALELLDQQVVEERKLYKTIFELLGYDKIIFNDIQLKPYRTDDFVHRLFYESSRFSAFNNQWVVKARINDSQKDPTQSSEREMTYQKDSGVGRAHLAPPFATPLLVGNIFNEKVPIMIDQSIAPFQYSCSDRSNPRHLPAWTSTNEPIFQLLLKTKTSTPMTLSYIVLRGPVGDIKQRRRRSDIYQLMSQTVRWWRCDDHAPCRPSTEGKGSLEMAAVSNGRSAMDPQLETQNVVVDRLKRLYPAVNEDKSPLPRAWSPKEKYNYIGLSQNNLRVHYKGKSFQGSLRELNGLSRSEFFPARRAWRRPSAGPAAGAIDRGPPVPSRGKQRNQLIVTRGELTALAGAAVRAGPPAQLRRPRWSPPLPGPSPTVSANSRQGWSRCIRTRASDFFAIPVINSPSNSFEMRMQSALIAQDLLGRRKVEVNVPPHTHPFLAAAEALTFAEEVLVVDGVAEICRAEVFRQTAPKVFDWQQQTPPIATQPDFTAIATPSTAFTNYVYSIIGIIHTDRNQSVKSPSLRLCSCHWLPTDVQDVPLGVCVRLSKSAKGRFSFVKSNRRFSSQRTHSGRFGDNERRVAAANLTENYSIRVSEDKVTLHDYRVSPNYCISRIVRISLVVQICSARAVLMDTVIDSPVPLTATVASCKLINREVFPSRESEETVSGTDLNDQAAECVIASTLGANGGTSLDPLAFEVRAHAPVLGVVVAPPTVPMTVTSGFASAAVAVIRALLDHHPVALPVGSMHCGDDNGPGRLLPGSSAGPQRFRDSVEMEIVTVATAKRKFGVLSESRGVLRRRRQSCAVSTVETRIWKGATGFGDTSEPREDLYVWWQQTRGKELARQVVSNPNPRPPSDNPQVGGLGVAVSPRTSSGLSMHTRYFVGGKINVCRMSATPHYPGGPSNPWRYRVAHEKILWKIHYSALDSKPEGHGKTHRDAASVQATHPIPAACGLYYFEVKIVSKGRDGYMGIGLSAQGVNMNRLPGNTSWDKQSYGYHGDDGHSFCSSGTGQPYGPTFTTGDVIGCGVNLIDNTCFYTKNGHHLGTAFTDLPPNLYPTVGLQTPGEVVDANFGQEPFVFDIEDMMRELGTRTRMEINDFPVPESHGEWQAILNKMVSTYLVHHGYCNTAEAFAHITDQPFNEDIVSIKNRQKILKLVLAGRMGEAIERTSRLYPGLLESNQNLLFMLKCRQFVEMVNGSDVEICHRKSGYSPSYSVSPRPSSPIQTSVIQSTKSYSNKSKQSVEEMNQNNTTPTHNGNSCSDVPVILTDDGDVEMDTTEEFRNGHGDSCNGKSNNSTNGYQNGNSHSNNVTQDDNCCDNEDEDMDVDVPVCRKTCTKPAVERILEFGRELYSMSQRLTVDKNSSETNQKMLEDAFSLLAYSNPWASPVGWQLQPSQRESVCASLNSAILGKYGVCESGSGESNKKPRKPPLEVAIAHAHELVKLMSTSGLGSCAFASLIDILDQDDLTGCVKLSKKRNSLLIPNSYKLQLNMSPSAERRRSLGTNYNSHPVRTQKCVFAGGGGPSVRTEEARLAKMGLVLDGGRAIRRRATATQRTARRGGGGGRHAGRVQLRCVKIPAAQSEKDRWSVRGAQIVICQVGGGRRSTSGASWCEEMGCTSSAEERAALARSKQIEKNLKEDGIQAAKDIKLLLLGEPPDTQRDTRTLCRRSRRTPALPPPPAPTPPATPGTCGVSTLLRPGRALLPFAKRDPRKICSDRL</sequence>
<keyword evidence="4 5" id="KW-0862">Zinc</keyword>
<dbReference type="SMART" id="SM00757">
    <property type="entry name" value="CRA"/>
    <property type="match status" value="1"/>
</dbReference>
<dbReference type="Pfam" id="PF00622">
    <property type="entry name" value="SPRY"/>
    <property type="match status" value="1"/>
</dbReference>
<dbReference type="InterPro" id="IPR024964">
    <property type="entry name" value="CTLH/CRA"/>
</dbReference>
<dbReference type="SMART" id="SM00449">
    <property type="entry name" value="SPRY"/>
    <property type="match status" value="1"/>
</dbReference>
<dbReference type="InterPro" id="IPR006595">
    <property type="entry name" value="CTLH_C"/>
</dbReference>
<feature type="compositionally biased region" description="Low complexity" evidence="6">
    <location>
        <begin position="1414"/>
        <end position="1427"/>
    </location>
</feature>
<dbReference type="SUPFAM" id="SSF49599">
    <property type="entry name" value="TRAF domain-like"/>
    <property type="match status" value="1"/>
</dbReference>
<dbReference type="InterPro" id="IPR013144">
    <property type="entry name" value="CRA_dom"/>
</dbReference>
<evidence type="ECO:0000259" key="9">
    <source>
        <dbReference type="PROSITE" id="PS50897"/>
    </source>
</evidence>
<evidence type="ECO:0000259" key="8">
    <source>
        <dbReference type="PROSITE" id="PS50188"/>
    </source>
</evidence>
<evidence type="ECO:0000256" key="6">
    <source>
        <dbReference type="SAM" id="MobiDB-lite"/>
    </source>
</evidence>
<comment type="similarity">
    <text evidence="1">Belongs to the RANBP9/10 family.</text>
</comment>
<dbReference type="InterPro" id="IPR013083">
    <property type="entry name" value="Znf_RING/FYVE/PHD"/>
</dbReference>
<dbReference type="InterPro" id="IPR013320">
    <property type="entry name" value="ConA-like_dom_sf"/>
</dbReference>